<feature type="compositionally biased region" description="Basic residues" evidence="1">
    <location>
        <begin position="58"/>
        <end position="73"/>
    </location>
</feature>
<feature type="region of interest" description="Disordered" evidence="1">
    <location>
        <begin position="50"/>
        <end position="121"/>
    </location>
</feature>
<dbReference type="EMBL" id="QJKJ01015296">
    <property type="protein sequence ID" value="RDX62765.1"/>
    <property type="molecule type" value="Genomic_DNA"/>
</dbReference>
<sequence length="121" mass="14487">MHPNTEHFIEKCIEFKELLQWLINSNLVQLARPREERMLNWGPKTISVETETKSISTNRRHLIQLKPRPRPRPRLSSSRPSQYNQDQMYIGQLKPRPKSSRHRRHLGQMKPSRLRSEPSRT</sequence>
<evidence type="ECO:0000256" key="1">
    <source>
        <dbReference type="SAM" id="MobiDB-lite"/>
    </source>
</evidence>
<accession>A0A371E9R2</accession>
<name>A0A371E9R2_MUCPR</name>
<feature type="non-terminal residue" evidence="2">
    <location>
        <position position="1"/>
    </location>
</feature>
<evidence type="ECO:0000313" key="3">
    <source>
        <dbReference type="Proteomes" id="UP000257109"/>
    </source>
</evidence>
<evidence type="ECO:0000313" key="2">
    <source>
        <dbReference type="EMBL" id="RDX62765.1"/>
    </source>
</evidence>
<keyword evidence="3" id="KW-1185">Reference proteome</keyword>
<proteinExistence type="predicted"/>
<dbReference type="Proteomes" id="UP000257109">
    <property type="component" value="Unassembled WGS sequence"/>
</dbReference>
<organism evidence="2 3">
    <name type="scientific">Mucuna pruriens</name>
    <name type="common">Velvet bean</name>
    <name type="synonym">Dolichos pruriens</name>
    <dbReference type="NCBI Taxonomy" id="157652"/>
    <lineage>
        <taxon>Eukaryota</taxon>
        <taxon>Viridiplantae</taxon>
        <taxon>Streptophyta</taxon>
        <taxon>Embryophyta</taxon>
        <taxon>Tracheophyta</taxon>
        <taxon>Spermatophyta</taxon>
        <taxon>Magnoliopsida</taxon>
        <taxon>eudicotyledons</taxon>
        <taxon>Gunneridae</taxon>
        <taxon>Pentapetalae</taxon>
        <taxon>rosids</taxon>
        <taxon>fabids</taxon>
        <taxon>Fabales</taxon>
        <taxon>Fabaceae</taxon>
        <taxon>Papilionoideae</taxon>
        <taxon>50 kb inversion clade</taxon>
        <taxon>NPAAA clade</taxon>
        <taxon>indigoferoid/millettioid clade</taxon>
        <taxon>Phaseoleae</taxon>
        <taxon>Mucuna</taxon>
    </lineage>
</organism>
<dbReference type="OrthoDB" id="1458708at2759"/>
<comment type="caution">
    <text evidence="2">The sequence shown here is derived from an EMBL/GenBank/DDBJ whole genome shotgun (WGS) entry which is preliminary data.</text>
</comment>
<reference evidence="2" key="1">
    <citation type="submission" date="2018-05" db="EMBL/GenBank/DDBJ databases">
        <title>Draft genome of Mucuna pruriens seed.</title>
        <authorList>
            <person name="Nnadi N.E."/>
            <person name="Vos R."/>
            <person name="Hasami M.H."/>
            <person name="Devisetty U.K."/>
            <person name="Aguiy J.C."/>
        </authorList>
    </citation>
    <scope>NUCLEOTIDE SEQUENCE [LARGE SCALE GENOMIC DNA]</scope>
    <source>
        <strain evidence="2">JCA_2017</strain>
    </source>
</reference>
<dbReference type="AlphaFoldDB" id="A0A371E9R2"/>
<protein>
    <submittedName>
        <fullName evidence="2">Uncharacterized protein</fullName>
    </submittedName>
</protein>
<feature type="compositionally biased region" description="Basic residues" evidence="1">
    <location>
        <begin position="95"/>
        <end position="107"/>
    </location>
</feature>
<gene>
    <name evidence="2" type="ORF">CR513_58864</name>
</gene>